<comment type="caution">
    <text evidence="1">The sequence shown here is derived from an EMBL/GenBank/DDBJ whole genome shotgun (WGS) entry which is preliminary data.</text>
</comment>
<dbReference type="Proteomes" id="UP001060215">
    <property type="component" value="Chromosome 12"/>
</dbReference>
<sequence length="217" mass="23459">MLEAYKGLDYVIVYVENGVDPIMVLSSNGELLSNPNGAEQGGNAIGGGNTKQGGNAICGGDTDIIDINLSDIDIIVDDIGNDSDNSQTGREGSKKSSQNQARKNQIGREHEGNDTQHEKGLQHTTDTESVENNETDKSDSAQSETEFLADEERIDSGDSEDLDYIVSEEYSDTKTSVDSKNGACGFFSWYDPPTFPRGRQVLPKLVDKVAALEECVN</sequence>
<proteinExistence type="predicted"/>
<organism evidence="1 2">
    <name type="scientific">Camellia lanceoleosa</name>
    <dbReference type="NCBI Taxonomy" id="1840588"/>
    <lineage>
        <taxon>Eukaryota</taxon>
        <taxon>Viridiplantae</taxon>
        <taxon>Streptophyta</taxon>
        <taxon>Embryophyta</taxon>
        <taxon>Tracheophyta</taxon>
        <taxon>Spermatophyta</taxon>
        <taxon>Magnoliopsida</taxon>
        <taxon>eudicotyledons</taxon>
        <taxon>Gunneridae</taxon>
        <taxon>Pentapetalae</taxon>
        <taxon>asterids</taxon>
        <taxon>Ericales</taxon>
        <taxon>Theaceae</taxon>
        <taxon>Camellia</taxon>
    </lineage>
</organism>
<evidence type="ECO:0000313" key="2">
    <source>
        <dbReference type="Proteomes" id="UP001060215"/>
    </source>
</evidence>
<accession>A0ACC0FYV6</accession>
<reference evidence="1 2" key="1">
    <citation type="journal article" date="2022" name="Plant J.">
        <title>Chromosome-level genome of Camellia lanceoleosa provides a valuable resource for understanding genome evolution and self-incompatibility.</title>
        <authorList>
            <person name="Gong W."/>
            <person name="Xiao S."/>
            <person name="Wang L."/>
            <person name="Liao Z."/>
            <person name="Chang Y."/>
            <person name="Mo W."/>
            <person name="Hu G."/>
            <person name="Li W."/>
            <person name="Zhao G."/>
            <person name="Zhu H."/>
            <person name="Hu X."/>
            <person name="Ji K."/>
            <person name="Xiang X."/>
            <person name="Song Q."/>
            <person name="Yuan D."/>
            <person name="Jin S."/>
            <person name="Zhang L."/>
        </authorList>
    </citation>
    <scope>NUCLEOTIDE SEQUENCE [LARGE SCALE GENOMIC DNA]</scope>
    <source>
        <strain evidence="1">SQ_2022a</strain>
    </source>
</reference>
<name>A0ACC0FYV6_9ERIC</name>
<gene>
    <name evidence="1" type="ORF">LOK49_LG11G00660</name>
</gene>
<dbReference type="EMBL" id="CM045769">
    <property type="protein sequence ID" value="KAI7993749.1"/>
    <property type="molecule type" value="Genomic_DNA"/>
</dbReference>
<keyword evidence="2" id="KW-1185">Reference proteome</keyword>
<protein>
    <submittedName>
        <fullName evidence="1">Uncharacterized protein</fullName>
    </submittedName>
</protein>
<evidence type="ECO:0000313" key="1">
    <source>
        <dbReference type="EMBL" id="KAI7993749.1"/>
    </source>
</evidence>